<dbReference type="Gene3D" id="2.40.10.330">
    <property type="match status" value="1"/>
</dbReference>
<dbReference type="PANTHER" id="PTHR47861">
    <property type="entry name" value="FKBP-TYPE PEPTIDYL-PROLYL CIS-TRANS ISOMERASE SLYD"/>
    <property type="match status" value="1"/>
</dbReference>
<keyword evidence="6" id="KW-0143">Chaperone</keyword>
<sequence>METAENKYITVAYKLYTTEDGKRDLVEETAAEHPFQFISGLGTTLEAFESQIVNLHKGDKFEFTIPFAEAYGEYDEEHVIDLPKNIFEIDGKFDNEHIYPGNIIPLMNSEGQRLNGSVVEVKADTVVMDMNHPLAGEDLTFVGEVTESRPATNEEIQEMIKMMTGEGGCSCGSCGDGCGDDCGDSCGDSCGCGHCH</sequence>
<name>A0A015TXG5_BACFG</name>
<keyword evidence="4" id="KW-0963">Cytoplasm</keyword>
<evidence type="ECO:0000313" key="12">
    <source>
        <dbReference type="EMBL" id="EXY89104.1"/>
    </source>
</evidence>
<evidence type="ECO:0000256" key="10">
    <source>
        <dbReference type="RuleBase" id="RU003915"/>
    </source>
</evidence>
<evidence type="ECO:0000256" key="7">
    <source>
        <dbReference type="ARBA" id="ARBA00023235"/>
    </source>
</evidence>
<dbReference type="PATRIC" id="fig|1339316.3.peg.4055"/>
<dbReference type="PROSITE" id="PS50059">
    <property type="entry name" value="FKBP_PPIASE"/>
    <property type="match status" value="1"/>
</dbReference>
<dbReference type="SUPFAM" id="SSF54534">
    <property type="entry name" value="FKBP-like"/>
    <property type="match status" value="1"/>
</dbReference>
<dbReference type="Proteomes" id="UP000020773">
    <property type="component" value="Unassembled WGS sequence"/>
</dbReference>
<dbReference type="InterPro" id="IPR048261">
    <property type="entry name" value="SlpA/SlyD-like_ins_sf"/>
</dbReference>
<evidence type="ECO:0000256" key="8">
    <source>
        <dbReference type="ARBA" id="ARBA00037071"/>
    </source>
</evidence>
<dbReference type="GO" id="GO:0003755">
    <property type="term" value="F:peptidyl-prolyl cis-trans isomerase activity"/>
    <property type="evidence" value="ECO:0007669"/>
    <property type="project" value="UniProtKB-UniRule"/>
</dbReference>
<evidence type="ECO:0000256" key="9">
    <source>
        <dbReference type="PROSITE-ProRule" id="PRU00277"/>
    </source>
</evidence>
<dbReference type="InterPro" id="IPR001179">
    <property type="entry name" value="PPIase_FKBP_dom"/>
</dbReference>
<dbReference type="GO" id="GO:0042026">
    <property type="term" value="P:protein refolding"/>
    <property type="evidence" value="ECO:0007669"/>
    <property type="project" value="UniProtKB-ARBA"/>
</dbReference>
<dbReference type="Pfam" id="PF00254">
    <property type="entry name" value="FKBP_C"/>
    <property type="match status" value="1"/>
</dbReference>
<dbReference type="AlphaFoldDB" id="A0A015TXG5"/>
<comment type="function">
    <text evidence="8">Also involved in hydrogenase metallocenter assembly, probably by participating in the nickel insertion step. This function in hydrogenase biosynthesis requires chaperone activity and the presence of the metal-binding domain, but not PPIase activity.</text>
</comment>
<protein>
    <recommendedName>
        <fullName evidence="10">Peptidyl-prolyl cis-trans isomerase</fullName>
        <ecNumber evidence="10">5.2.1.8</ecNumber>
    </recommendedName>
</protein>
<accession>A0A015TXG5</accession>
<evidence type="ECO:0000256" key="5">
    <source>
        <dbReference type="ARBA" id="ARBA00023110"/>
    </source>
</evidence>
<dbReference type="EMBL" id="JGDB01000259">
    <property type="protein sequence ID" value="EXY89104.1"/>
    <property type="molecule type" value="Genomic_DNA"/>
</dbReference>
<dbReference type="InterPro" id="IPR046357">
    <property type="entry name" value="PPIase_dom_sf"/>
</dbReference>
<feature type="domain" description="PPIase FKBP-type" evidence="11">
    <location>
        <begin position="6"/>
        <end position="85"/>
    </location>
</feature>
<comment type="similarity">
    <text evidence="3 10">Belongs to the FKBP-type PPIase family.</text>
</comment>
<dbReference type="RefSeq" id="WP_005790721.1">
    <property type="nucleotide sequence ID" value="NZ_JGDB01000259.1"/>
</dbReference>
<comment type="catalytic activity">
    <reaction evidence="1 9 10">
        <text>[protein]-peptidylproline (omega=180) = [protein]-peptidylproline (omega=0)</text>
        <dbReference type="Rhea" id="RHEA:16237"/>
        <dbReference type="Rhea" id="RHEA-COMP:10747"/>
        <dbReference type="Rhea" id="RHEA-COMP:10748"/>
        <dbReference type="ChEBI" id="CHEBI:83833"/>
        <dbReference type="ChEBI" id="CHEBI:83834"/>
        <dbReference type="EC" id="5.2.1.8"/>
    </reaction>
</comment>
<dbReference type="GeneID" id="60367714"/>
<comment type="subcellular location">
    <subcellularLocation>
        <location evidence="2">Cytoplasm</location>
    </subcellularLocation>
</comment>
<gene>
    <name evidence="12" type="ORF">M125_4274</name>
</gene>
<organism evidence="12 13">
    <name type="scientific">Bacteroides fragilis str. 3998T(B)3</name>
    <dbReference type="NCBI Taxonomy" id="1339316"/>
    <lineage>
        <taxon>Bacteria</taxon>
        <taxon>Pseudomonadati</taxon>
        <taxon>Bacteroidota</taxon>
        <taxon>Bacteroidia</taxon>
        <taxon>Bacteroidales</taxon>
        <taxon>Bacteroidaceae</taxon>
        <taxon>Bacteroides</taxon>
    </lineage>
</organism>
<evidence type="ECO:0000256" key="1">
    <source>
        <dbReference type="ARBA" id="ARBA00000971"/>
    </source>
</evidence>
<comment type="caution">
    <text evidence="12">The sequence shown here is derived from an EMBL/GenBank/DDBJ whole genome shotgun (WGS) entry which is preliminary data.</text>
</comment>
<keyword evidence="5 9" id="KW-0697">Rotamase</keyword>
<evidence type="ECO:0000259" key="11">
    <source>
        <dbReference type="PROSITE" id="PS50059"/>
    </source>
</evidence>
<evidence type="ECO:0000256" key="6">
    <source>
        <dbReference type="ARBA" id="ARBA00023186"/>
    </source>
</evidence>
<reference evidence="12 13" key="1">
    <citation type="submission" date="2014-02" db="EMBL/GenBank/DDBJ databases">
        <authorList>
            <person name="Sears C."/>
            <person name="Carroll K."/>
            <person name="Sack B.R."/>
            <person name="Qadri F."/>
            <person name="Myers L.L."/>
            <person name="Chung G.-T."/>
            <person name="Escheverria P."/>
            <person name="Fraser C.M."/>
            <person name="Sadzewicz L."/>
            <person name="Shefchek K.A."/>
            <person name="Tallon L."/>
            <person name="Das S.P."/>
            <person name="Daugherty S."/>
            <person name="Mongodin E.F."/>
        </authorList>
    </citation>
    <scope>NUCLEOTIDE SEQUENCE [LARGE SCALE GENOMIC DNA]</scope>
    <source>
        <strain evidence="13">3998T(B)3</strain>
    </source>
</reference>
<keyword evidence="7 9" id="KW-0413">Isomerase</keyword>
<dbReference type="Gene3D" id="3.10.50.40">
    <property type="match status" value="1"/>
</dbReference>
<evidence type="ECO:0000256" key="2">
    <source>
        <dbReference type="ARBA" id="ARBA00004496"/>
    </source>
</evidence>
<dbReference type="SMR" id="A0A015TXG5"/>
<dbReference type="PANTHER" id="PTHR47861:SF3">
    <property type="entry name" value="FKBP-TYPE PEPTIDYL-PROLYL CIS-TRANS ISOMERASE SLYD"/>
    <property type="match status" value="1"/>
</dbReference>
<dbReference type="GO" id="GO:0005737">
    <property type="term" value="C:cytoplasm"/>
    <property type="evidence" value="ECO:0007669"/>
    <property type="project" value="UniProtKB-SubCell"/>
</dbReference>
<proteinExistence type="inferred from homology"/>
<evidence type="ECO:0000313" key="13">
    <source>
        <dbReference type="Proteomes" id="UP000020773"/>
    </source>
</evidence>
<evidence type="ECO:0000256" key="3">
    <source>
        <dbReference type="ARBA" id="ARBA00006577"/>
    </source>
</evidence>
<evidence type="ECO:0000256" key="4">
    <source>
        <dbReference type="ARBA" id="ARBA00022490"/>
    </source>
</evidence>
<dbReference type="EC" id="5.2.1.8" evidence="10"/>